<dbReference type="InterPro" id="IPR014026">
    <property type="entry name" value="UDP-Glc/GDP-Man_DH_dimer"/>
</dbReference>
<evidence type="ECO:0000256" key="8">
    <source>
        <dbReference type="PIRSR" id="PIRSR500134-1"/>
    </source>
</evidence>
<keyword evidence="5 7" id="KW-0520">NAD</keyword>
<dbReference type="InterPro" id="IPR036220">
    <property type="entry name" value="UDP-Glc/GDP-Man_DH_C_sf"/>
</dbReference>
<dbReference type="PANTHER" id="PTHR43750">
    <property type="entry name" value="UDP-GLUCOSE 6-DEHYDROGENASE TUAD"/>
    <property type="match status" value="1"/>
</dbReference>
<evidence type="ECO:0000256" key="4">
    <source>
        <dbReference type="ARBA" id="ARBA00023002"/>
    </source>
</evidence>
<feature type="binding site" evidence="10">
    <location>
        <position position="122"/>
    </location>
    <ligand>
        <name>NAD(+)</name>
        <dbReference type="ChEBI" id="CHEBI:57540"/>
    </ligand>
</feature>
<feature type="binding site" evidence="10">
    <location>
        <position position="86"/>
    </location>
    <ligand>
        <name>NAD(+)</name>
        <dbReference type="ChEBI" id="CHEBI:57540"/>
    </ligand>
</feature>
<evidence type="ECO:0000256" key="1">
    <source>
        <dbReference type="ARBA" id="ARBA00004701"/>
    </source>
</evidence>
<dbReference type="InterPro" id="IPR028357">
    <property type="entry name" value="UDPglc_DH_bac"/>
</dbReference>
<feature type="binding site" evidence="9">
    <location>
        <position position="264"/>
    </location>
    <ligand>
        <name>substrate</name>
    </ligand>
</feature>
<dbReference type="SUPFAM" id="SSF52413">
    <property type="entry name" value="UDP-glucose/GDP-mannose dehydrogenase C-terminal domain"/>
    <property type="match status" value="1"/>
</dbReference>
<dbReference type="EMBL" id="MHMS01000025">
    <property type="protein sequence ID" value="OGZ31573.1"/>
    <property type="molecule type" value="Genomic_DNA"/>
</dbReference>
<dbReference type="InterPro" id="IPR001732">
    <property type="entry name" value="UDP-Glc/GDP-Man_DH_N"/>
</dbReference>
<protein>
    <recommendedName>
        <fullName evidence="3 7">UDP-glucose 6-dehydrogenase</fullName>
        <ecNumber evidence="3 7">1.1.1.22</ecNumber>
    </recommendedName>
</protein>
<dbReference type="NCBIfam" id="TIGR03026">
    <property type="entry name" value="NDP-sugDHase"/>
    <property type="match status" value="1"/>
</dbReference>
<feature type="active site" description="Nucleophile" evidence="8">
    <location>
        <position position="267"/>
    </location>
</feature>
<feature type="binding site" evidence="9">
    <location>
        <position position="211"/>
    </location>
    <ligand>
        <name>substrate</name>
    </ligand>
</feature>
<evidence type="ECO:0000313" key="13">
    <source>
        <dbReference type="Proteomes" id="UP000176787"/>
    </source>
</evidence>
<dbReference type="InterPro" id="IPR008927">
    <property type="entry name" value="6-PGluconate_DH-like_C_sf"/>
</dbReference>
<dbReference type="GO" id="GO:0003979">
    <property type="term" value="F:UDP-glucose 6-dehydrogenase activity"/>
    <property type="evidence" value="ECO:0007669"/>
    <property type="project" value="UniProtKB-EC"/>
</dbReference>
<feature type="binding site" evidence="10">
    <location>
        <position position="334"/>
    </location>
    <ligand>
        <name>NAD(+)</name>
        <dbReference type="ChEBI" id="CHEBI:57540"/>
    </ligand>
</feature>
<proteinExistence type="inferred from homology"/>
<dbReference type="PANTHER" id="PTHR43750:SF3">
    <property type="entry name" value="UDP-GLUCOSE 6-DEHYDROGENASE TUAD"/>
    <property type="match status" value="1"/>
</dbReference>
<evidence type="ECO:0000256" key="5">
    <source>
        <dbReference type="ARBA" id="ARBA00023027"/>
    </source>
</evidence>
<evidence type="ECO:0000256" key="6">
    <source>
        <dbReference type="ARBA" id="ARBA00047473"/>
    </source>
</evidence>
<dbReference type="GO" id="GO:0006065">
    <property type="term" value="P:UDP-glucuronate biosynthetic process"/>
    <property type="evidence" value="ECO:0007669"/>
    <property type="project" value="UniProtKB-UniPathway"/>
</dbReference>
<sequence length="440" mass="48888">MKLSIFGVGYVGLVSGACFAELGNEVLCCDIDEEKIKILNKGEVPIYEPGLKELVERNVGEKRLFFTSDPEEAVRLGEILFIAVGTPQKDYGAPDLKYVHDVAKIIGENLDKERKIIVNKSTVPAGTAGEVKSIIAEELKKRGANFDFAVVSNPEFLKEGDAINDFMKPDRVVVGVDEEWARKIMEELYLSLTKNGHPIYFMDTASSEMSKYAANALLAAKISFINQIANLCEIVGADVEEVRKAVCADKRIGHHFLYPGIGYGGSCFPKDVQALSALAKKFGYTANLIEAIETVNNEQKEKFAKKIIQELGDLDGKKIAIWGLSFKPNTDDMRSAPSINIIERLLAKGARISAYDPAALSEARKIFNNRVEYVSDMYECLRSAGALVLATEWPQFKEPDFARMKKLLKSPIIFDARNIYSLQRMKELGFKYISVGRQAV</sequence>
<dbReference type="InterPro" id="IPR014027">
    <property type="entry name" value="UDP-Glc/GDP-Man_DH_C"/>
</dbReference>
<evidence type="ECO:0000313" key="12">
    <source>
        <dbReference type="EMBL" id="OGZ31573.1"/>
    </source>
</evidence>
<comment type="similarity">
    <text evidence="2 7">Belongs to the UDP-glucose/GDP-mannose dehydrogenase family.</text>
</comment>
<comment type="pathway">
    <text evidence="1">Nucleotide-sugar biosynthesis; UDP-alpha-D-glucuronate biosynthesis; UDP-alpha-D-glucuronate from UDP-alpha-D-glucose: step 1/1.</text>
</comment>
<accession>A0A1G2F0P5</accession>
<dbReference type="Pfam" id="PF00984">
    <property type="entry name" value="UDPG_MGDP_dh"/>
    <property type="match status" value="1"/>
</dbReference>
<feature type="binding site" evidence="9">
    <location>
        <position position="327"/>
    </location>
    <ligand>
        <name>substrate</name>
    </ligand>
</feature>
<feature type="binding site" evidence="9">
    <location>
        <begin position="156"/>
        <end position="159"/>
    </location>
    <ligand>
        <name>substrate</name>
    </ligand>
</feature>
<evidence type="ECO:0000256" key="9">
    <source>
        <dbReference type="PIRSR" id="PIRSR500134-2"/>
    </source>
</evidence>
<dbReference type="InterPro" id="IPR017476">
    <property type="entry name" value="UDP-Glc/GDP-Man"/>
</dbReference>
<keyword evidence="4 7" id="KW-0560">Oxidoreductase</keyword>
<feature type="binding site" evidence="10">
    <location>
        <position position="159"/>
    </location>
    <ligand>
        <name>NAD(+)</name>
        <dbReference type="ChEBI" id="CHEBI:57540"/>
    </ligand>
</feature>
<dbReference type="SUPFAM" id="SSF51735">
    <property type="entry name" value="NAD(P)-binding Rossmann-fold domains"/>
    <property type="match status" value="1"/>
</dbReference>
<dbReference type="GO" id="GO:0051287">
    <property type="term" value="F:NAD binding"/>
    <property type="evidence" value="ECO:0007669"/>
    <property type="project" value="InterPro"/>
</dbReference>
<dbReference type="Proteomes" id="UP000176787">
    <property type="component" value="Unassembled WGS sequence"/>
</dbReference>
<dbReference type="UniPathway" id="UPA00038">
    <property type="reaction ID" value="UER00491"/>
</dbReference>
<dbReference type="Pfam" id="PF03720">
    <property type="entry name" value="UDPG_MGDP_dh_C"/>
    <property type="match status" value="1"/>
</dbReference>
<evidence type="ECO:0000259" key="11">
    <source>
        <dbReference type="SMART" id="SM00984"/>
    </source>
</evidence>
<dbReference type="Gene3D" id="1.20.5.100">
    <property type="entry name" value="Cytochrome c1, transmembrane anchor, C-terminal"/>
    <property type="match status" value="1"/>
</dbReference>
<dbReference type="PROSITE" id="PS51257">
    <property type="entry name" value="PROKAR_LIPOPROTEIN"/>
    <property type="match status" value="1"/>
</dbReference>
<dbReference type="EC" id="1.1.1.22" evidence="3 7"/>
<feature type="binding site" evidence="10">
    <location>
        <position position="35"/>
    </location>
    <ligand>
        <name>NAD(+)</name>
        <dbReference type="ChEBI" id="CHEBI:57540"/>
    </ligand>
</feature>
<organism evidence="12 13">
    <name type="scientific">Candidatus Niyogibacteria bacterium RIFCSPLOWO2_12_FULL_41_13</name>
    <dbReference type="NCBI Taxonomy" id="1801726"/>
    <lineage>
        <taxon>Bacteria</taxon>
        <taxon>Candidatus Niyogiibacteriota</taxon>
    </lineage>
</organism>
<dbReference type="SMART" id="SM00984">
    <property type="entry name" value="UDPG_MGDP_dh_C"/>
    <property type="match status" value="1"/>
</dbReference>
<evidence type="ECO:0000256" key="3">
    <source>
        <dbReference type="ARBA" id="ARBA00012954"/>
    </source>
</evidence>
<feature type="binding site" evidence="10">
    <location>
        <position position="30"/>
    </location>
    <ligand>
        <name>NAD(+)</name>
        <dbReference type="ChEBI" id="CHEBI:57540"/>
    </ligand>
</feature>
<dbReference type="SUPFAM" id="SSF48179">
    <property type="entry name" value="6-phosphogluconate dehydrogenase C-terminal domain-like"/>
    <property type="match status" value="1"/>
</dbReference>
<reference evidence="12 13" key="1">
    <citation type="journal article" date="2016" name="Nat. Commun.">
        <title>Thousands of microbial genomes shed light on interconnected biogeochemical processes in an aquifer system.</title>
        <authorList>
            <person name="Anantharaman K."/>
            <person name="Brown C.T."/>
            <person name="Hug L.A."/>
            <person name="Sharon I."/>
            <person name="Castelle C.J."/>
            <person name="Probst A.J."/>
            <person name="Thomas B.C."/>
            <person name="Singh A."/>
            <person name="Wilkins M.J."/>
            <person name="Karaoz U."/>
            <person name="Brodie E.L."/>
            <person name="Williams K.H."/>
            <person name="Hubbard S.S."/>
            <person name="Banfield J.F."/>
        </authorList>
    </citation>
    <scope>NUCLEOTIDE SEQUENCE [LARGE SCALE GENOMIC DNA]</scope>
</reference>
<feature type="binding site" evidence="10">
    <location>
        <position position="270"/>
    </location>
    <ligand>
        <name>NAD(+)</name>
        <dbReference type="ChEBI" id="CHEBI:57540"/>
    </ligand>
</feature>
<comment type="catalytic activity">
    <reaction evidence="6 7">
        <text>UDP-alpha-D-glucose + 2 NAD(+) + H2O = UDP-alpha-D-glucuronate + 2 NADH + 3 H(+)</text>
        <dbReference type="Rhea" id="RHEA:23596"/>
        <dbReference type="ChEBI" id="CHEBI:15377"/>
        <dbReference type="ChEBI" id="CHEBI:15378"/>
        <dbReference type="ChEBI" id="CHEBI:57540"/>
        <dbReference type="ChEBI" id="CHEBI:57945"/>
        <dbReference type="ChEBI" id="CHEBI:58052"/>
        <dbReference type="ChEBI" id="CHEBI:58885"/>
        <dbReference type="EC" id="1.1.1.22"/>
    </reaction>
</comment>
<dbReference type="Pfam" id="PF03721">
    <property type="entry name" value="UDPG_MGDP_dh_N"/>
    <property type="match status" value="1"/>
</dbReference>
<gene>
    <name evidence="12" type="ORF">A3H02_02595</name>
</gene>
<dbReference type="PIRSF" id="PIRSF500134">
    <property type="entry name" value="UDPglc_DH_bac"/>
    <property type="match status" value="1"/>
</dbReference>
<dbReference type="GO" id="GO:0000271">
    <property type="term" value="P:polysaccharide biosynthetic process"/>
    <property type="evidence" value="ECO:0007669"/>
    <property type="project" value="InterPro"/>
</dbReference>
<name>A0A1G2F0P5_9BACT</name>
<dbReference type="Gene3D" id="3.40.50.720">
    <property type="entry name" value="NAD(P)-binding Rossmann-like Domain"/>
    <property type="match status" value="2"/>
</dbReference>
<dbReference type="InterPro" id="IPR036291">
    <property type="entry name" value="NAD(P)-bd_dom_sf"/>
</dbReference>
<comment type="caution">
    <text evidence="12">The sequence shown here is derived from an EMBL/GenBank/DDBJ whole genome shotgun (WGS) entry which is preliminary data.</text>
</comment>
<feature type="binding site" evidence="9">
    <location>
        <begin position="256"/>
        <end position="260"/>
    </location>
    <ligand>
        <name>substrate</name>
    </ligand>
</feature>
<dbReference type="AlphaFoldDB" id="A0A1G2F0P5"/>
<dbReference type="STRING" id="1801726.A3H02_02595"/>
<evidence type="ECO:0000256" key="7">
    <source>
        <dbReference type="PIRNR" id="PIRNR000124"/>
    </source>
</evidence>
<dbReference type="PIRSF" id="PIRSF000124">
    <property type="entry name" value="UDPglc_GDPman_dh"/>
    <property type="match status" value="1"/>
</dbReference>
<evidence type="ECO:0000256" key="10">
    <source>
        <dbReference type="PIRSR" id="PIRSR500134-3"/>
    </source>
</evidence>
<feature type="domain" description="UDP-glucose/GDP-mannose dehydrogenase C-terminal" evidence="11">
    <location>
        <begin position="320"/>
        <end position="422"/>
    </location>
</feature>
<evidence type="ECO:0000256" key="2">
    <source>
        <dbReference type="ARBA" id="ARBA00006601"/>
    </source>
</evidence>